<evidence type="ECO:0000256" key="1">
    <source>
        <dbReference type="ARBA" id="ARBA00022723"/>
    </source>
</evidence>
<feature type="domain" description="Deacetylase sirtuin-type" evidence="6">
    <location>
        <begin position="1"/>
        <end position="80"/>
    </location>
</feature>
<dbReference type="PROSITE" id="PS50305">
    <property type="entry name" value="SIRTUIN"/>
    <property type="match status" value="1"/>
</dbReference>
<evidence type="ECO:0000259" key="6">
    <source>
        <dbReference type="PROSITE" id="PS50305"/>
    </source>
</evidence>
<gene>
    <name evidence="7" type="ORF">RFULGI_LOCUS17667</name>
</gene>
<dbReference type="GO" id="GO:0070403">
    <property type="term" value="F:NAD+ binding"/>
    <property type="evidence" value="ECO:0007669"/>
    <property type="project" value="TreeGrafter"/>
</dbReference>
<dbReference type="InterPro" id="IPR050134">
    <property type="entry name" value="NAD-dep_sirtuin_deacylases"/>
</dbReference>
<organism evidence="7 8">
    <name type="scientific">Racocetra fulgida</name>
    <dbReference type="NCBI Taxonomy" id="60492"/>
    <lineage>
        <taxon>Eukaryota</taxon>
        <taxon>Fungi</taxon>
        <taxon>Fungi incertae sedis</taxon>
        <taxon>Mucoromycota</taxon>
        <taxon>Glomeromycotina</taxon>
        <taxon>Glomeromycetes</taxon>
        <taxon>Diversisporales</taxon>
        <taxon>Gigasporaceae</taxon>
        <taxon>Racocetra</taxon>
    </lineage>
</organism>
<dbReference type="Gene3D" id="3.40.50.1220">
    <property type="entry name" value="TPP-binding domain"/>
    <property type="match status" value="1"/>
</dbReference>
<dbReference type="Proteomes" id="UP000789396">
    <property type="component" value="Unassembled WGS sequence"/>
</dbReference>
<dbReference type="GO" id="GO:0005634">
    <property type="term" value="C:nucleus"/>
    <property type="evidence" value="ECO:0007669"/>
    <property type="project" value="TreeGrafter"/>
</dbReference>
<feature type="compositionally biased region" description="Basic and acidic residues" evidence="5">
    <location>
        <begin position="126"/>
        <end position="171"/>
    </location>
</feature>
<dbReference type="GO" id="GO:0046872">
    <property type="term" value="F:metal ion binding"/>
    <property type="evidence" value="ECO:0007669"/>
    <property type="project" value="UniProtKB-KW"/>
</dbReference>
<feature type="non-terminal residue" evidence="7">
    <location>
        <position position="171"/>
    </location>
</feature>
<evidence type="ECO:0000313" key="8">
    <source>
        <dbReference type="Proteomes" id="UP000789396"/>
    </source>
</evidence>
<reference evidence="7" key="1">
    <citation type="submission" date="2021-06" db="EMBL/GenBank/DDBJ databases">
        <authorList>
            <person name="Kallberg Y."/>
            <person name="Tangrot J."/>
            <person name="Rosling A."/>
        </authorList>
    </citation>
    <scope>NUCLEOTIDE SEQUENCE</scope>
    <source>
        <strain evidence="7">IN212</strain>
    </source>
</reference>
<keyword evidence="8" id="KW-1185">Reference proteome</keyword>
<comment type="caution">
    <text evidence="4">Lacks conserved residue(s) required for the propagation of feature annotation.</text>
</comment>
<accession>A0A9N9JX44</accession>
<name>A0A9N9JX44_9GLOM</name>
<dbReference type="EMBL" id="CAJVPZ010071257">
    <property type="protein sequence ID" value="CAG8800486.1"/>
    <property type="molecule type" value="Genomic_DNA"/>
</dbReference>
<dbReference type="OrthoDB" id="420264at2759"/>
<evidence type="ECO:0000313" key="7">
    <source>
        <dbReference type="EMBL" id="CAG8800486.1"/>
    </source>
</evidence>
<keyword evidence="1" id="KW-0479">Metal-binding</keyword>
<feature type="region of interest" description="Disordered" evidence="5">
    <location>
        <begin position="122"/>
        <end position="171"/>
    </location>
</feature>
<evidence type="ECO:0000256" key="2">
    <source>
        <dbReference type="ARBA" id="ARBA00022833"/>
    </source>
</evidence>
<dbReference type="SUPFAM" id="SSF52467">
    <property type="entry name" value="DHS-like NAD/FAD-binding domain"/>
    <property type="match status" value="1"/>
</dbReference>
<sequence>DFDSCDLLIVAGTSLQVQPFASLIDYVRYNAPRLLINREKYGTGGGFDFDGISSPARRDIFYGGSCDDGVLELAELLGWKEELQKLHKEGHEELKEQNAKDLAKEKVEVDVDALAAELAQKANISEQEKSSSNEINKDDAKVGISKEEKSNKVNENKDEAKEETKEEKSNK</sequence>
<protein>
    <submittedName>
        <fullName evidence="7">5439_t:CDS:1</fullName>
    </submittedName>
</protein>
<keyword evidence="2" id="KW-0862">Zinc</keyword>
<dbReference type="GO" id="GO:0017136">
    <property type="term" value="F:histone deacetylase activity, NAD-dependent"/>
    <property type="evidence" value="ECO:0007669"/>
    <property type="project" value="TreeGrafter"/>
</dbReference>
<evidence type="ECO:0000256" key="5">
    <source>
        <dbReference type="SAM" id="MobiDB-lite"/>
    </source>
</evidence>
<dbReference type="PANTHER" id="PTHR11085:SF6">
    <property type="entry name" value="NAD-DEPENDENT PROTEIN DEACETYLASE SIRTUIN-2"/>
    <property type="match status" value="1"/>
</dbReference>
<proteinExistence type="predicted"/>
<dbReference type="PANTHER" id="PTHR11085">
    <property type="entry name" value="NAD-DEPENDENT PROTEIN DEACYLASE SIRTUIN-5, MITOCHONDRIAL-RELATED"/>
    <property type="match status" value="1"/>
</dbReference>
<evidence type="ECO:0000256" key="4">
    <source>
        <dbReference type="PROSITE-ProRule" id="PRU00236"/>
    </source>
</evidence>
<feature type="non-terminal residue" evidence="7">
    <location>
        <position position="1"/>
    </location>
</feature>
<dbReference type="InterPro" id="IPR026590">
    <property type="entry name" value="Ssirtuin_cat_dom"/>
</dbReference>
<dbReference type="InterPro" id="IPR029035">
    <property type="entry name" value="DHS-like_NAD/FAD-binding_dom"/>
</dbReference>
<evidence type="ECO:0000256" key="3">
    <source>
        <dbReference type="ARBA" id="ARBA00023027"/>
    </source>
</evidence>
<keyword evidence="3" id="KW-0520">NAD</keyword>
<dbReference type="AlphaFoldDB" id="A0A9N9JX44"/>
<comment type="caution">
    <text evidence="7">The sequence shown here is derived from an EMBL/GenBank/DDBJ whole genome shotgun (WGS) entry which is preliminary data.</text>
</comment>